<feature type="non-terminal residue" evidence="1">
    <location>
        <position position="1"/>
    </location>
</feature>
<dbReference type="SUPFAM" id="SSF48452">
    <property type="entry name" value="TPR-like"/>
    <property type="match status" value="1"/>
</dbReference>
<dbReference type="SMART" id="SM00028">
    <property type="entry name" value="TPR"/>
    <property type="match status" value="2"/>
</dbReference>
<dbReference type="InterPro" id="IPR019734">
    <property type="entry name" value="TPR_rpt"/>
</dbReference>
<accession>A0A382G6H6</accession>
<name>A0A382G6H6_9ZZZZ</name>
<sequence length="86" mass="9751">QDPYNRDLVCNLGLIYMQTGDTQEAVDLFVAYLAQAPEDAEVLGRLAEVQWQRQEREQARETAKRVLQLDPAHDRARTILQGAEPG</sequence>
<dbReference type="Gene3D" id="1.25.40.10">
    <property type="entry name" value="Tetratricopeptide repeat domain"/>
    <property type="match status" value="1"/>
</dbReference>
<dbReference type="AlphaFoldDB" id="A0A382G6H6"/>
<proteinExistence type="predicted"/>
<gene>
    <name evidence="1" type="ORF">METZ01_LOCUS223088</name>
</gene>
<dbReference type="EMBL" id="UINC01053567">
    <property type="protein sequence ID" value="SVB70234.1"/>
    <property type="molecule type" value="Genomic_DNA"/>
</dbReference>
<dbReference type="InterPro" id="IPR011990">
    <property type="entry name" value="TPR-like_helical_dom_sf"/>
</dbReference>
<evidence type="ECO:0000313" key="1">
    <source>
        <dbReference type="EMBL" id="SVB70234.1"/>
    </source>
</evidence>
<organism evidence="1">
    <name type="scientific">marine metagenome</name>
    <dbReference type="NCBI Taxonomy" id="408172"/>
    <lineage>
        <taxon>unclassified sequences</taxon>
        <taxon>metagenomes</taxon>
        <taxon>ecological metagenomes</taxon>
    </lineage>
</organism>
<reference evidence="1" key="1">
    <citation type="submission" date="2018-05" db="EMBL/GenBank/DDBJ databases">
        <authorList>
            <person name="Lanie J.A."/>
            <person name="Ng W.-L."/>
            <person name="Kazmierczak K.M."/>
            <person name="Andrzejewski T.M."/>
            <person name="Davidsen T.M."/>
            <person name="Wayne K.J."/>
            <person name="Tettelin H."/>
            <person name="Glass J.I."/>
            <person name="Rusch D."/>
            <person name="Podicherti R."/>
            <person name="Tsui H.-C.T."/>
            <person name="Winkler M.E."/>
        </authorList>
    </citation>
    <scope>NUCLEOTIDE SEQUENCE</scope>
</reference>
<dbReference type="PROSITE" id="PS50005">
    <property type="entry name" value="TPR"/>
    <property type="match status" value="2"/>
</dbReference>
<protein>
    <submittedName>
        <fullName evidence="1">Uncharacterized protein</fullName>
    </submittedName>
</protein>
<dbReference type="Pfam" id="PF14559">
    <property type="entry name" value="TPR_19"/>
    <property type="match status" value="1"/>
</dbReference>